<evidence type="ECO:0000256" key="3">
    <source>
        <dbReference type="ARBA" id="ARBA00022884"/>
    </source>
</evidence>
<keyword evidence="2 7" id="KW-0699">rRNA-binding</keyword>
<dbReference type="GO" id="GO:0008097">
    <property type="term" value="F:5S rRNA binding"/>
    <property type="evidence" value="ECO:0007669"/>
    <property type="project" value="TreeGrafter"/>
</dbReference>
<dbReference type="GO" id="GO:0022625">
    <property type="term" value="C:cytosolic large ribosomal subunit"/>
    <property type="evidence" value="ECO:0007669"/>
    <property type="project" value="TreeGrafter"/>
</dbReference>
<protein>
    <recommendedName>
        <fullName evidence="6 7">Large ribosomal subunit protein uL18</fullName>
    </recommendedName>
</protein>
<dbReference type="CDD" id="cd00432">
    <property type="entry name" value="Ribosomal_L18_L5e"/>
    <property type="match status" value="1"/>
</dbReference>
<keyword evidence="5 7" id="KW-0687">Ribonucleoprotein</keyword>
<dbReference type="InterPro" id="IPR057268">
    <property type="entry name" value="Ribosomal_L18"/>
</dbReference>
<dbReference type="STRING" id="44576.SAMN05421881_106720"/>
<dbReference type="GO" id="GO:0006412">
    <property type="term" value="P:translation"/>
    <property type="evidence" value="ECO:0007669"/>
    <property type="project" value="UniProtKB-UniRule"/>
</dbReference>
<dbReference type="EMBL" id="FNOY01000067">
    <property type="protein sequence ID" value="SDY83145.1"/>
    <property type="molecule type" value="Genomic_DNA"/>
</dbReference>
<dbReference type="Proteomes" id="UP000198640">
    <property type="component" value="Unassembled WGS sequence"/>
</dbReference>
<evidence type="ECO:0000313" key="8">
    <source>
        <dbReference type="EMBL" id="SDY83145.1"/>
    </source>
</evidence>
<organism evidence="8 9">
    <name type="scientific">Nitrosomonas halophila</name>
    <dbReference type="NCBI Taxonomy" id="44576"/>
    <lineage>
        <taxon>Bacteria</taxon>
        <taxon>Pseudomonadati</taxon>
        <taxon>Pseudomonadota</taxon>
        <taxon>Betaproteobacteria</taxon>
        <taxon>Nitrosomonadales</taxon>
        <taxon>Nitrosomonadaceae</taxon>
        <taxon>Nitrosomonas</taxon>
    </lineage>
</organism>
<reference evidence="8 9" key="1">
    <citation type="submission" date="2016-10" db="EMBL/GenBank/DDBJ databases">
        <authorList>
            <person name="de Groot N.N."/>
        </authorList>
    </citation>
    <scope>NUCLEOTIDE SEQUENCE [LARGE SCALE GENOMIC DNA]</scope>
    <source>
        <strain evidence="8 9">Nm1</strain>
    </source>
</reference>
<evidence type="ECO:0000256" key="6">
    <source>
        <dbReference type="ARBA" id="ARBA00035197"/>
    </source>
</evidence>
<dbReference type="InterPro" id="IPR005484">
    <property type="entry name" value="Ribosomal_uL18_bac/plant/anim"/>
</dbReference>
<accession>A0A1H3N3V4</accession>
<evidence type="ECO:0000256" key="2">
    <source>
        <dbReference type="ARBA" id="ARBA00022730"/>
    </source>
</evidence>
<comment type="function">
    <text evidence="7">This is one of the proteins that bind and probably mediate the attachment of the 5S RNA into the large ribosomal subunit, where it forms part of the central protuberance.</text>
</comment>
<comment type="similarity">
    <text evidence="1 7">Belongs to the universal ribosomal protein uL18 family.</text>
</comment>
<gene>
    <name evidence="7" type="primary">rplR</name>
    <name evidence="8" type="ORF">SAMN05421881_106720</name>
</gene>
<evidence type="ECO:0000256" key="1">
    <source>
        <dbReference type="ARBA" id="ARBA00007116"/>
    </source>
</evidence>
<dbReference type="Pfam" id="PF00861">
    <property type="entry name" value="Ribosomal_L18p"/>
    <property type="match status" value="1"/>
</dbReference>
<keyword evidence="9" id="KW-1185">Reference proteome</keyword>
<keyword evidence="3 7" id="KW-0694">RNA-binding</keyword>
<dbReference type="GO" id="GO:0003735">
    <property type="term" value="F:structural constituent of ribosome"/>
    <property type="evidence" value="ECO:0007669"/>
    <property type="project" value="InterPro"/>
</dbReference>
<evidence type="ECO:0000313" key="9">
    <source>
        <dbReference type="Proteomes" id="UP000198640"/>
    </source>
</evidence>
<dbReference type="AlphaFoldDB" id="A0A1H3N3V4"/>
<dbReference type="PANTHER" id="PTHR12899:SF3">
    <property type="entry name" value="LARGE RIBOSOMAL SUBUNIT PROTEIN UL18M"/>
    <property type="match status" value="1"/>
</dbReference>
<proteinExistence type="inferred from homology"/>
<keyword evidence="4 7" id="KW-0689">Ribosomal protein</keyword>
<dbReference type="HAMAP" id="MF_01337_B">
    <property type="entry name" value="Ribosomal_uL18_B"/>
    <property type="match status" value="1"/>
</dbReference>
<name>A0A1H3N3V4_9PROT</name>
<dbReference type="RefSeq" id="WP_090415537.1">
    <property type="nucleotide sequence ID" value="NZ_FNOY01000067.1"/>
</dbReference>
<evidence type="ECO:0000256" key="5">
    <source>
        <dbReference type="ARBA" id="ARBA00023274"/>
    </source>
</evidence>
<evidence type="ECO:0000256" key="7">
    <source>
        <dbReference type="HAMAP-Rule" id="MF_01337"/>
    </source>
</evidence>
<dbReference type="Gene3D" id="3.30.420.100">
    <property type="match status" value="1"/>
</dbReference>
<comment type="subunit">
    <text evidence="7">Part of the 50S ribosomal subunit; part of the 5S rRNA/L5/L18/L25 subcomplex. Contacts the 5S and 23S rRNAs.</text>
</comment>
<dbReference type="InterPro" id="IPR004389">
    <property type="entry name" value="Ribosomal_uL18_bac-type"/>
</dbReference>
<dbReference type="PANTHER" id="PTHR12899">
    <property type="entry name" value="39S RIBOSOMAL PROTEIN L18, MITOCHONDRIAL"/>
    <property type="match status" value="1"/>
</dbReference>
<dbReference type="FunFam" id="3.30.420.100:FF:000001">
    <property type="entry name" value="50S ribosomal protein L18"/>
    <property type="match status" value="1"/>
</dbReference>
<dbReference type="NCBIfam" id="TIGR00060">
    <property type="entry name" value="L18_bact"/>
    <property type="match status" value="1"/>
</dbReference>
<evidence type="ECO:0000256" key="4">
    <source>
        <dbReference type="ARBA" id="ARBA00022980"/>
    </source>
</evidence>
<dbReference type="OrthoDB" id="9810939at2"/>
<sequence length="118" mass="13034">MLTTKQMRLRRSKATRLKILNSGKYRLLVHRSNKHIYAQVFDPAASKVIACASTVEPAVKAKYPNGSTIEAAKFVGELVAKKSLEHNVSDVAFDRSGFKYHGRVKALAESARSAGIKF</sequence>
<dbReference type="SUPFAM" id="SSF53137">
    <property type="entry name" value="Translational machinery components"/>
    <property type="match status" value="1"/>
</dbReference>